<name>A0A7C9MTN8_9BURK</name>
<dbReference type="EMBL" id="VYSB01000036">
    <property type="protein sequence ID" value="MYZ53958.1"/>
    <property type="molecule type" value="Genomic_DNA"/>
</dbReference>
<comment type="caution">
    <text evidence="1">The sequence shown here is derived from an EMBL/GenBank/DDBJ whole genome shotgun (WGS) entry which is preliminary data.</text>
</comment>
<gene>
    <name evidence="1" type="ORF">F5985_17960</name>
</gene>
<evidence type="ECO:0000313" key="1">
    <source>
        <dbReference type="EMBL" id="MYZ53958.1"/>
    </source>
</evidence>
<reference evidence="1 2" key="1">
    <citation type="submission" date="2019-09" db="EMBL/GenBank/DDBJ databases">
        <title>Identification of Malikia spinosa a prominent benzene-, toluene-, and ethylbenzene-degrading bacterium: enrichment, isolation and whole genome sequencing.</title>
        <authorList>
            <person name="Tancsics A."/>
            <person name="Revesz F."/>
            <person name="Kriszt B."/>
        </authorList>
    </citation>
    <scope>NUCLEOTIDE SEQUENCE [LARGE SCALE GENOMIC DNA]</scope>
    <source>
        <strain evidence="1 2">AB6</strain>
    </source>
</reference>
<evidence type="ECO:0000313" key="2">
    <source>
        <dbReference type="Proteomes" id="UP000481947"/>
    </source>
</evidence>
<organism evidence="1 2">
    <name type="scientific">Malikia spinosa</name>
    <dbReference type="NCBI Taxonomy" id="86180"/>
    <lineage>
        <taxon>Bacteria</taxon>
        <taxon>Pseudomonadati</taxon>
        <taxon>Pseudomonadota</taxon>
        <taxon>Betaproteobacteria</taxon>
        <taxon>Burkholderiales</taxon>
        <taxon>Comamonadaceae</taxon>
        <taxon>Malikia</taxon>
    </lineage>
</organism>
<dbReference type="RefSeq" id="WP_161126437.1">
    <property type="nucleotide sequence ID" value="NZ_VYSB01000036.1"/>
</dbReference>
<accession>A0A7C9MTN8</accession>
<dbReference type="Proteomes" id="UP000481947">
    <property type="component" value="Unassembled WGS sequence"/>
</dbReference>
<dbReference type="AlphaFoldDB" id="A0A7C9MTN8"/>
<sequence>MTARLRSFLLVLAMVWQALAWLTPVSQGLGTQEMTNLLSHAQDLDHHHHQDRSLHADDNAEAPAHFHLNDGVQLVGLVPMSQDGFHFLPPSAPLPRVSDAFCSVTPEGLLRPPQALA</sequence>
<proteinExistence type="predicted"/>
<protein>
    <submittedName>
        <fullName evidence="1">Uncharacterized protein</fullName>
    </submittedName>
</protein>